<dbReference type="PANTHER" id="PTHR37523">
    <property type="entry name" value="METALLOPHOSPHOESTERASE"/>
    <property type="match status" value="1"/>
</dbReference>
<proteinExistence type="predicted"/>
<protein>
    <submittedName>
        <fullName evidence="2">Metallophosphoesterase</fullName>
    </submittedName>
</protein>
<evidence type="ECO:0000259" key="1">
    <source>
        <dbReference type="Pfam" id="PF00149"/>
    </source>
</evidence>
<evidence type="ECO:0000313" key="3">
    <source>
        <dbReference type="Proteomes" id="UP000001052"/>
    </source>
</evidence>
<sequence length="226" mass="24644">MQTSLPFWIVVGDIHEQTANIHRIPHIGEAAGLIVSGDITNAGRVAKATEVLEELHRVNPNLYAQIGNMDFPEVTGFLEQRGWNIHARGVELDEDVGLMGVGYSNATPFGTPAEVGEHELHMWLDVAYADIKDLAHHIVVCHTPPYGTRSDALADGTHVGSHSVRRFLEAAQPDVCVTGHIHEAVSQDYLGRTLILNPGMLAAGGYVLLQRTAEGIHAELRSVREE</sequence>
<reference evidence="2 3" key="2">
    <citation type="journal article" date="2010" name="Stand. Genomic Sci.">
        <title>Complete genome sequence of Desulfohalobium retbaense type strain (HR(100)).</title>
        <authorList>
            <person name="Spring S."/>
            <person name="Nolan M."/>
            <person name="Lapidus A."/>
            <person name="Glavina Del Rio T."/>
            <person name="Copeland A."/>
            <person name="Tice H."/>
            <person name="Cheng J.F."/>
            <person name="Lucas S."/>
            <person name="Land M."/>
            <person name="Chen F."/>
            <person name="Bruce D."/>
            <person name="Goodwin L."/>
            <person name="Pitluck S."/>
            <person name="Ivanova N."/>
            <person name="Mavromatis K."/>
            <person name="Mikhailova N."/>
            <person name="Pati A."/>
            <person name="Chen A."/>
            <person name="Palaniappan K."/>
            <person name="Hauser L."/>
            <person name="Chang Y.J."/>
            <person name="Jeffries C.D."/>
            <person name="Munk C."/>
            <person name="Kiss H."/>
            <person name="Chain P."/>
            <person name="Han C."/>
            <person name="Brettin T."/>
            <person name="Detter J.C."/>
            <person name="Schuler E."/>
            <person name="Goker M."/>
            <person name="Rohde M."/>
            <person name="Bristow J."/>
            <person name="Eisen J.A."/>
            <person name="Markowitz V."/>
            <person name="Hugenholtz P."/>
            <person name="Kyrpides N.C."/>
            <person name="Klenk H.P."/>
        </authorList>
    </citation>
    <scope>NUCLEOTIDE SEQUENCE [LARGE SCALE GENOMIC DNA]</scope>
    <source>
        <strain evidence="2 3">DSM 5692</strain>
    </source>
</reference>
<dbReference type="AlphaFoldDB" id="C8X228"/>
<dbReference type="InterPro" id="IPR004843">
    <property type="entry name" value="Calcineurin-like_PHP"/>
</dbReference>
<organism evidence="2 3">
    <name type="scientific">Desulfohalobium retbaense (strain ATCC 49708 / DSM 5692 / JCM 16813 / HR100)</name>
    <dbReference type="NCBI Taxonomy" id="485915"/>
    <lineage>
        <taxon>Bacteria</taxon>
        <taxon>Pseudomonadati</taxon>
        <taxon>Thermodesulfobacteriota</taxon>
        <taxon>Desulfovibrionia</taxon>
        <taxon>Desulfovibrionales</taxon>
        <taxon>Desulfohalobiaceae</taxon>
        <taxon>Desulfohalobium</taxon>
    </lineage>
</organism>
<dbReference type="KEGG" id="drt:Dret_1063"/>
<name>C8X228_DESRD</name>
<dbReference type="Gene3D" id="3.60.21.10">
    <property type="match status" value="1"/>
</dbReference>
<dbReference type="OrthoDB" id="332939at2"/>
<feature type="domain" description="Calcineurin-like phosphoesterase" evidence="1">
    <location>
        <begin position="9"/>
        <end position="183"/>
    </location>
</feature>
<dbReference type="GO" id="GO:0016787">
    <property type="term" value="F:hydrolase activity"/>
    <property type="evidence" value="ECO:0007669"/>
    <property type="project" value="InterPro"/>
</dbReference>
<dbReference type="PANTHER" id="PTHR37523:SF1">
    <property type="entry name" value="CALCINEURIN-LIKE PHOSPHOESTERASE DOMAIN-CONTAINING PROTEIN"/>
    <property type="match status" value="1"/>
</dbReference>
<accession>C8X228</accession>
<dbReference type="HOGENOM" id="CLU_041441_5_0_7"/>
<dbReference type="Pfam" id="PF00149">
    <property type="entry name" value="Metallophos"/>
    <property type="match status" value="1"/>
</dbReference>
<dbReference type="STRING" id="485915.Dret_1063"/>
<dbReference type="InterPro" id="IPR029052">
    <property type="entry name" value="Metallo-depent_PP-like"/>
</dbReference>
<dbReference type="SUPFAM" id="SSF56300">
    <property type="entry name" value="Metallo-dependent phosphatases"/>
    <property type="match status" value="1"/>
</dbReference>
<dbReference type="eggNOG" id="COG2129">
    <property type="taxonomic scope" value="Bacteria"/>
</dbReference>
<reference evidence="3" key="1">
    <citation type="submission" date="2009-09" db="EMBL/GenBank/DDBJ databases">
        <title>The complete chromosome of Desulfohalobium retbaense DSM 5692.</title>
        <authorList>
            <consortium name="US DOE Joint Genome Institute (JGI-PGF)"/>
            <person name="Lucas S."/>
            <person name="Copeland A."/>
            <person name="Lapidus A."/>
            <person name="Glavina del Rio T."/>
            <person name="Dalin E."/>
            <person name="Tice H."/>
            <person name="Bruce D."/>
            <person name="Goodwin L."/>
            <person name="Pitluck S."/>
            <person name="Kyrpides N."/>
            <person name="Mavromatis K."/>
            <person name="Ivanova N."/>
            <person name="Mikhailova N."/>
            <person name="Munk A.C."/>
            <person name="Brettin T."/>
            <person name="Detter J.C."/>
            <person name="Han C."/>
            <person name="Tapia R."/>
            <person name="Larimer F."/>
            <person name="Land M."/>
            <person name="Hauser L."/>
            <person name="Markowitz V."/>
            <person name="Cheng J.-F."/>
            <person name="Hugenholtz P."/>
            <person name="Woyke T."/>
            <person name="Wu D."/>
            <person name="Spring S."/>
            <person name="Klenk H.-P."/>
            <person name="Eisen J.A."/>
        </authorList>
    </citation>
    <scope>NUCLEOTIDE SEQUENCE [LARGE SCALE GENOMIC DNA]</scope>
    <source>
        <strain evidence="3">DSM 5692</strain>
    </source>
</reference>
<keyword evidence="3" id="KW-1185">Reference proteome</keyword>
<dbReference type="EMBL" id="CP001734">
    <property type="protein sequence ID" value="ACV68351.1"/>
    <property type="molecule type" value="Genomic_DNA"/>
</dbReference>
<gene>
    <name evidence="2" type="ordered locus">Dret_1063</name>
</gene>
<evidence type="ECO:0000313" key="2">
    <source>
        <dbReference type="EMBL" id="ACV68351.1"/>
    </source>
</evidence>
<dbReference type="Proteomes" id="UP000001052">
    <property type="component" value="Chromosome"/>
</dbReference>
<dbReference type="RefSeq" id="WP_015751502.1">
    <property type="nucleotide sequence ID" value="NC_013223.1"/>
</dbReference>